<gene>
    <name evidence="3" type="ORF">NDU88_006527</name>
</gene>
<reference evidence="3" key="1">
    <citation type="journal article" date="2022" name="bioRxiv">
        <title>Sequencing and chromosome-scale assembly of the giantPleurodeles waltlgenome.</title>
        <authorList>
            <person name="Brown T."/>
            <person name="Elewa A."/>
            <person name="Iarovenko S."/>
            <person name="Subramanian E."/>
            <person name="Araus A.J."/>
            <person name="Petzold A."/>
            <person name="Susuki M."/>
            <person name="Suzuki K.-i.T."/>
            <person name="Hayashi T."/>
            <person name="Toyoda A."/>
            <person name="Oliveira C."/>
            <person name="Osipova E."/>
            <person name="Leigh N.D."/>
            <person name="Simon A."/>
            <person name="Yun M.H."/>
        </authorList>
    </citation>
    <scope>NUCLEOTIDE SEQUENCE</scope>
    <source>
        <strain evidence="3">20211129_DDA</strain>
        <tissue evidence="3">Liver</tissue>
    </source>
</reference>
<accession>A0AAV7WER8</accession>
<feature type="region of interest" description="Disordered" evidence="1">
    <location>
        <begin position="26"/>
        <end position="50"/>
    </location>
</feature>
<name>A0AAV7WER8_PLEWA</name>
<evidence type="ECO:0000256" key="1">
    <source>
        <dbReference type="SAM" id="MobiDB-lite"/>
    </source>
</evidence>
<proteinExistence type="predicted"/>
<dbReference type="EMBL" id="JANPWB010000002">
    <property type="protein sequence ID" value="KAJ1211166.1"/>
    <property type="molecule type" value="Genomic_DNA"/>
</dbReference>
<evidence type="ECO:0000256" key="2">
    <source>
        <dbReference type="SAM" id="Phobius"/>
    </source>
</evidence>
<sequence>MGEAHTIYPIKTERTLQGHQIEIQQAPQGEKKGGAPQPDECTTPEPRGGSMPIDVSWGVQSHSLSSLCSGWVAHCTILGSAKPQSLKSLQWVGCPLYHPGECKATVSQVSTVGGLPTVPSCGVQSHSLSSLYSGCIHGGLCPVQRSLACSVVLELPVSDLFSGAFHGGLCPVQQSLACSAVLELPVSDLFSGAFHGGACQGGPSLPSRALADGPSWVSWAVACGALLASWAVAGGGLLASDDGASLLGSDSGGGLLASDSGGDLLASDDGAGLLASDSGAGLRAVTLAVASWPVTMGLPSWAVTLAVASWPVMMGLASWPVTMGLASWPVTMGLASWAVTLAVASWPVMMGLEVASWAAGMMAVFSVVLILPDFGDFFWPFPTLGGVDTPPGTLVSGFAGWSLPPLTPGTVQLLVLHGGTGCALAPCHTGWPAHHTGTGSWRGFGSGGRGGGCGRCNFVDLGAGAWAGGCREVDGCWVGVCLRLCIFGGGVTDTLGEDTGDLEMAVGVVSARERGVVVGVLVRDVVAVVVVHAGVSVDETGREEGDEEEGDTVEAVDVGVSVCV</sequence>
<keyword evidence="4" id="KW-1185">Reference proteome</keyword>
<evidence type="ECO:0000313" key="3">
    <source>
        <dbReference type="EMBL" id="KAJ1211166.1"/>
    </source>
</evidence>
<feature type="transmembrane region" description="Helical" evidence="2">
    <location>
        <begin position="328"/>
        <end position="348"/>
    </location>
</feature>
<keyword evidence="2" id="KW-0812">Transmembrane</keyword>
<keyword evidence="2" id="KW-1133">Transmembrane helix</keyword>
<organism evidence="3 4">
    <name type="scientific">Pleurodeles waltl</name>
    <name type="common">Iberian ribbed newt</name>
    <dbReference type="NCBI Taxonomy" id="8319"/>
    <lineage>
        <taxon>Eukaryota</taxon>
        <taxon>Metazoa</taxon>
        <taxon>Chordata</taxon>
        <taxon>Craniata</taxon>
        <taxon>Vertebrata</taxon>
        <taxon>Euteleostomi</taxon>
        <taxon>Amphibia</taxon>
        <taxon>Batrachia</taxon>
        <taxon>Caudata</taxon>
        <taxon>Salamandroidea</taxon>
        <taxon>Salamandridae</taxon>
        <taxon>Pleurodelinae</taxon>
        <taxon>Pleurodeles</taxon>
    </lineage>
</organism>
<evidence type="ECO:0000313" key="4">
    <source>
        <dbReference type="Proteomes" id="UP001066276"/>
    </source>
</evidence>
<comment type="caution">
    <text evidence="3">The sequence shown here is derived from an EMBL/GenBank/DDBJ whole genome shotgun (WGS) entry which is preliminary data.</text>
</comment>
<dbReference type="Proteomes" id="UP001066276">
    <property type="component" value="Chromosome 1_2"/>
</dbReference>
<feature type="transmembrane region" description="Helical" evidence="2">
    <location>
        <begin position="354"/>
        <end position="371"/>
    </location>
</feature>
<dbReference type="AlphaFoldDB" id="A0AAV7WER8"/>
<keyword evidence="2" id="KW-0472">Membrane</keyword>
<protein>
    <submittedName>
        <fullName evidence="3">Uncharacterized protein</fullName>
    </submittedName>
</protein>
<feature type="transmembrane region" description="Helical" evidence="2">
    <location>
        <begin position="216"/>
        <end position="239"/>
    </location>
</feature>